<organism evidence="1">
    <name type="scientific">uncultured spirochete</name>
    <dbReference type="NCBI Taxonomy" id="156406"/>
    <lineage>
        <taxon>Bacteria</taxon>
        <taxon>Pseudomonadati</taxon>
        <taxon>Spirochaetota</taxon>
        <taxon>Spirochaetia</taxon>
        <taxon>Spirochaetales</taxon>
        <taxon>environmental samples</taxon>
    </lineage>
</organism>
<gene>
    <name evidence="1" type="ORF">SPIROBIBN47_260034</name>
</gene>
<sequence>MHHEIALVFALIAGDHCFAINYSTKSRLAFFKTKFVIIADMWYILK</sequence>
<dbReference type="EMBL" id="FWDM01000019">
    <property type="protein sequence ID" value="SLM12735.1"/>
    <property type="molecule type" value="Genomic_DNA"/>
</dbReference>
<protein>
    <submittedName>
        <fullName evidence="1">Uncharacterized protein</fullName>
    </submittedName>
</protein>
<name>A0A3P3XIP2_9SPIR</name>
<accession>A0A3P3XIP2</accession>
<proteinExistence type="predicted"/>
<evidence type="ECO:0000313" key="1">
    <source>
        <dbReference type="EMBL" id="SLM12735.1"/>
    </source>
</evidence>
<dbReference type="AlphaFoldDB" id="A0A3P3XIP2"/>
<reference evidence="1" key="1">
    <citation type="submission" date="2017-02" db="EMBL/GenBank/DDBJ databases">
        <authorList>
            <person name="Regsiter A."/>
            <person name="William W."/>
        </authorList>
    </citation>
    <scope>NUCLEOTIDE SEQUENCE</scope>
    <source>
        <strain evidence="1">Bib</strain>
    </source>
</reference>